<dbReference type="InterPro" id="IPR035461">
    <property type="entry name" value="GmhA/DiaA"/>
</dbReference>
<organism evidence="2 3">
    <name type="scientific">Candidatus Zambryskibacteria bacterium RIFCSPLOWO2_01_FULL_45_21</name>
    <dbReference type="NCBI Taxonomy" id="1802761"/>
    <lineage>
        <taxon>Bacteria</taxon>
        <taxon>Candidatus Zambryskiibacteriota</taxon>
    </lineage>
</organism>
<dbReference type="PROSITE" id="PS51464">
    <property type="entry name" value="SIS"/>
    <property type="match status" value="1"/>
</dbReference>
<dbReference type="GO" id="GO:0097367">
    <property type="term" value="F:carbohydrate derivative binding"/>
    <property type="evidence" value="ECO:0007669"/>
    <property type="project" value="InterPro"/>
</dbReference>
<accession>A0A1G2U1P9</accession>
<evidence type="ECO:0000313" key="3">
    <source>
        <dbReference type="Proteomes" id="UP000176800"/>
    </source>
</evidence>
<dbReference type="InterPro" id="IPR046348">
    <property type="entry name" value="SIS_dom_sf"/>
</dbReference>
<dbReference type="Proteomes" id="UP000176800">
    <property type="component" value="Unassembled WGS sequence"/>
</dbReference>
<dbReference type="GO" id="GO:1901135">
    <property type="term" value="P:carbohydrate derivative metabolic process"/>
    <property type="evidence" value="ECO:0007669"/>
    <property type="project" value="InterPro"/>
</dbReference>
<dbReference type="EMBL" id="MHWE01000018">
    <property type="protein sequence ID" value="OHB03448.1"/>
    <property type="molecule type" value="Genomic_DNA"/>
</dbReference>
<proteinExistence type="predicted"/>
<protein>
    <recommendedName>
        <fullName evidence="1">SIS domain-containing protein</fullName>
    </recommendedName>
</protein>
<dbReference type="InterPro" id="IPR001347">
    <property type="entry name" value="SIS_dom"/>
</dbReference>
<sequence>MIKHQKYIHCFLDESREIAQKLKAQDKQISKIVDILFDAWKNKKWVFLMGNGGSASTATHFASDLAKTINDDPEKHGIKAMALVDNVPLVSAITNDWGWENLYVTKLRNYWMPKSVAIGISVHGGSGKDKSGAWSQNLLKGLQFAKDQGGITIGFSGFDGGPMKGLVHACVVVPAQSTPQVESFHILLHHLITFRVKEKVIEFYKNTRKPKKYK</sequence>
<dbReference type="PANTHER" id="PTHR30390:SF8">
    <property type="entry name" value="SUGAR ISOMERASE (SIS)"/>
    <property type="match status" value="1"/>
</dbReference>
<dbReference type="InterPro" id="IPR050099">
    <property type="entry name" value="SIS_GmhA/DiaA_subfam"/>
</dbReference>
<dbReference type="SUPFAM" id="SSF53697">
    <property type="entry name" value="SIS domain"/>
    <property type="match status" value="1"/>
</dbReference>
<dbReference type="PANTHER" id="PTHR30390">
    <property type="entry name" value="SEDOHEPTULOSE 7-PHOSPHATE ISOMERASE / DNAA INITIATOR-ASSOCIATING FACTOR FOR REPLICATION INITIATION"/>
    <property type="match status" value="1"/>
</dbReference>
<evidence type="ECO:0000313" key="2">
    <source>
        <dbReference type="EMBL" id="OHB03448.1"/>
    </source>
</evidence>
<feature type="domain" description="SIS" evidence="1">
    <location>
        <begin position="36"/>
        <end position="202"/>
    </location>
</feature>
<evidence type="ECO:0000259" key="1">
    <source>
        <dbReference type="PROSITE" id="PS51464"/>
    </source>
</evidence>
<name>A0A1G2U1P9_9BACT</name>
<dbReference type="Gene3D" id="3.40.50.10490">
    <property type="entry name" value="Glucose-6-phosphate isomerase like protein, domain 1"/>
    <property type="match status" value="1"/>
</dbReference>
<dbReference type="Pfam" id="PF13580">
    <property type="entry name" value="SIS_2"/>
    <property type="match status" value="1"/>
</dbReference>
<reference evidence="2 3" key="1">
    <citation type="journal article" date="2016" name="Nat. Commun.">
        <title>Thousands of microbial genomes shed light on interconnected biogeochemical processes in an aquifer system.</title>
        <authorList>
            <person name="Anantharaman K."/>
            <person name="Brown C.T."/>
            <person name="Hug L.A."/>
            <person name="Sharon I."/>
            <person name="Castelle C.J."/>
            <person name="Probst A.J."/>
            <person name="Thomas B.C."/>
            <person name="Singh A."/>
            <person name="Wilkins M.J."/>
            <person name="Karaoz U."/>
            <person name="Brodie E.L."/>
            <person name="Williams K.H."/>
            <person name="Hubbard S.S."/>
            <person name="Banfield J.F."/>
        </authorList>
    </citation>
    <scope>NUCLEOTIDE SEQUENCE [LARGE SCALE GENOMIC DNA]</scope>
</reference>
<dbReference type="CDD" id="cd05006">
    <property type="entry name" value="SIS_GmhA"/>
    <property type="match status" value="1"/>
</dbReference>
<dbReference type="AlphaFoldDB" id="A0A1G2U1P9"/>
<gene>
    <name evidence="2" type="ORF">A3B14_02875</name>
</gene>
<comment type="caution">
    <text evidence="2">The sequence shown here is derived from an EMBL/GenBank/DDBJ whole genome shotgun (WGS) entry which is preliminary data.</text>
</comment>